<dbReference type="SUPFAM" id="SSF53474">
    <property type="entry name" value="alpha/beta-Hydrolases"/>
    <property type="match status" value="1"/>
</dbReference>
<dbReference type="PANTHER" id="PTHR43798">
    <property type="entry name" value="MONOACYLGLYCEROL LIPASE"/>
    <property type="match status" value="1"/>
</dbReference>
<dbReference type="InterPro" id="IPR006311">
    <property type="entry name" value="TAT_signal"/>
</dbReference>
<dbReference type="InterPro" id="IPR000639">
    <property type="entry name" value="Epox_hydrolase-like"/>
</dbReference>
<dbReference type="Pfam" id="PF00561">
    <property type="entry name" value="Abhydrolase_1"/>
    <property type="match status" value="1"/>
</dbReference>
<dbReference type="InterPro" id="IPR029058">
    <property type="entry name" value="AB_hydrolase_fold"/>
</dbReference>
<dbReference type="EMBL" id="JAUSSK010000001">
    <property type="protein sequence ID" value="MDQ0008874.1"/>
    <property type="molecule type" value="Genomic_DNA"/>
</dbReference>
<keyword evidence="3" id="KW-1185">Reference proteome</keyword>
<dbReference type="Gene3D" id="3.40.50.1820">
    <property type="entry name" value="alpha/beta hydrolase"/>
    <property type="match status" value="1"/>
</dbReference>
<dbReference type="RefSeq" id="WP_306847845.1">
    <property type="nucleotide sequence ID" value="NZ_JAUSSK010000001.1"/>
</dbReference>
<comment type="caution">
    <text evidence="2">The sequence shown here is derived from an EMBL/GenBank/DDBJ whole genome shotgun (WGS) entry which is preliminary data.</text>
</comment>
<evidence type="ECO:0000259" key="1">
    <source>
        <dbReference type="Pfam" id="PF00561"/>
    </source>
</evidence>
<evidence type="ECO:0000313" key="2">
    <source>
        <dbReference type="EMBL" id="MDQ0008874.1"/>
    </source>
</evidence>
<dbReference type="PRINTS" id="PR00111">
    <property type="entry name" value="ABHYDROLASE"/>
</dbReference>
<accession>A0ABT9SWH5</accession>
<gene>
    <name evidence="2" type="ORF">J2T07_001033</name>
</gene>
<dbReference type="PROSITE" id="PS51318">
    <property type="entry name" value="TAT"/>
    <property type="match status" value="1"/>
</dbReference>
<dbReference type="InterPro" id="IPR000073">
    <property type="entry name" value="AB_hydrolase_1"/>
</dbReference>
<feature type="domain" description="AB hydrolase-1" evidence="1">
    <location>
        <begin position="73"/>
        <end position="304"/>
    </location>
</feature>
<organism evidence="2 3">
    <name type="scientific">Luteibacter jiangsuensis</name>
    <dbReference type="NCBI Taxonomy" id="637577"/>
    <lineage>
        <taxon>Bacteria</taxon>
        <taxon>Pseudomonadati</taxon>
        <taxon>Pseudomonadota</taxon>
        <taxon>Gammaproteobacteria</taxon>
        <taxon>Lysobacterales</taxon>
        <taxon>Rhodanobacteraceae</taxon>
        <taxon>Luteibacter</taxon>
    </lineage>
</organism>
<dbReference type="InterPro" id="IPR050266">
    <property type="entry name" value="AB_hydrolase_sf"/>
</dbReference>
<protein>
    <submittedName>
        <fullName evidence="2">Pimeloyl-ACP methyl ester carboxylesterase</fullName>
    </submittedName>
</protein>
<dbReference type="Proteomes" id="UP001237737">
    <property type="component" value="Unassembled WGS sequence"/>
</dbReference>
<name>A0ABT9SWH5_9GAMM</name>
<reference evidence="2 3" key="1">
    <citation type="submission" date="2023-07" db="EMBL/GenBank/DDBJ databases">
        <title>Sorghum-associated microbial communities from plants grown in Nebraska, USA.</title>
        <authorList>
            <person name="Schachtman D."/>
        </authorList>
    </citation>
    <scope>NUCLEOTIDE SEQUENCE [LARGE SCALE GENOMIC DNA]</scope>
    <source>
        <strain evidence="2 3">CC60</strain>
    </source>
</reference>
<proteinExistence type="predicted"/>
<dbReference type="PANTHER" id="PTHR43798:SF33">
    <property type="entry name" value="HYDROLASE, PUTATIVE (AFU_ORTHOLOGUE AFUA_2G14860)-RELATED"/>
    <property type="match status" value="1"/>
</dbReference>
<evidence type="ECO:0000313" key="3">
    <source>
        <dbReference type="Proteomes" id="UP001237737"/>
    </source>
</evidence>
<sequence>MGNGHIDIDRRSFMRLAAGMLAAGVVAACAPGMGRMALNEDMDARRFNAARTFARTSFGNIAYVEQGSGDAALFLHGFPLNGFQWRGVLPRLADARRCIAPDFLGLGYTEVAPGQSVAPVAQADMLVAFMDSLGISRADVVANDSGGAVAQLLATHHPQRVRSLLLTNCDTEHECPPAAMAPVIAMSREGTYVDRWLRPWLADKTLARSSEGLGGMTFTYPGHPTDEAIDMYLAPLVAHPGRTHAYALALEENSLAGIGPRLAQSPVPMRVVWGMADPIFSPASAEYLDHAFKHSHGVHRIPNAKLFFPEEFPDVIAAEARRLWAMS</sequence>
<dbReference type="PRINTS" id="PR00412">
    <property type="entry name" value="EPOXHYDRLASE"/>
</dbReference>